<dbReference type="EMBL" id="JAKOAV010000064">
    <property type="protein sequence ID" value="MDF9410048.1"/>
    <property type="molecule type" value="Genomic_DNA"/>
</dbReference>
<evidence type="ECO:0000259" key="1">
    <source>
        <dbReference type="Pfam" id="PF01609"/>
    </source>
</evidence>
<dbReference type="Pfam" id="PF05598">
    <property type="entry name" value="DUF772"/>
    <property type="match status" value="1"/>
</dbReference>
<feature type="domain" description="Transposase InsH N-terminal" evidence="2">
    <location>
        <begin position="14"/>
        <end position="88"/>
    </location>
</feature>
<name>A0A9X4JWT8_9FIRM</name>
<accession>A0A9X4JWT8</accession>
<dbReference type="SUPFAM" id="SSF53098">
    <property type="entry name" value="Ribonuclease H-like"/>
    <property type="match status" value="1"/>
</dbReference>
<dbReference type="AlphaFoldDB" id="A0A9X4JWT8"/>
<dbReference type="Proteomes" id="UP001154312">
    <property type="component" value="Unassembled WGS sequence"/>
</dbReference>
<dbReference type="RefSeq" id="WP_277445594.1">
    <property type="nucleotide sequence ID" value="NZ_JAKOAV010000064.1"/>
</dbReference>
<organism evidence="3 4">
    <name type="scientific">Pelotomaculum isophthalicicum JI</name>
    <dbReference type="NCBI Taxonomy" id="947010"/>
    <lineage>
        <taxon>Bacteria</taxon>
        <taxon>Bacillati</taxon>
        <taxon>Bacillota</taxon>
        <taxon>Clostridia</taxon>
        <taxon>Eubacteriales</taxon>
        <taxon>Desulfotomaculaceae</taxon>
        <taxon>Pelotomaculum</taxon>
    </lineage>
</organism>
<comment type="caution">
    <text evidence="3">The sequence shown here is derived from an EMBL/GenBank/DDBJ whole genome shotgun (WGS) entry which is preliminary data.</text>
</comment>
<proteinExistence type="predicted"/>
<dbReference type="InterPro" id="IPR002559">
    <property type="entry name" value="Transposase_11"/>
</dbReference>
<keyword evidence="4" id="KW-1185">Reference proteome</keyword>
<sequence length="389" mass="44097">MRPGRPDFSALESIDVEPINKMFPGYKGIGRHGYSRAALFKALVLQKLMQLPTIEALVRCLKYSPQLTCWCGFDIRKPLPSTTVFYRFLGDLKEKNGQELLNQVTEKMVVQVAKHTSSEGMVVIDSTDIPARERPENEQLGSAWGHRTASEEETELFYCYKFHAAVLLTDIGPLPLAGRLAPANVADVELAPKLMSKACQQYQMIYGFRPEYYLMDAGYDSNDIYKNTIGLQGQAIIKLNRRNQKKPPQGFDENYTPLCPAGQAMVFWGSDKKHLTIKFRCPKAAGRQVECQKECNCDNSYGPVVRLKVTENPRLFCCPHRGSEKWQKLYSKRSSIESWFSLLKEHLSLDKMNRRGIDKAFVDVTISMITFLAGTLAQMKQEQESLKAA</sequence>
<dbReference type="GO" id="GO:0006313">
    <property type="term" value="P:DNA transposition"/>
    <property type="evidence" value="ECO:0007669"/>
    <property type="project" value="InterPro"/>
</dbReference>
<evidence type="ECO:0000259" key="2">
    <source>
        <dbReference type="Pfam" id="PF05598"/>
    </source>
</evidence>
<dbReference type="GO" id="GO:0003677">
    <property type="term" value="F:DNA binding"/>
    <property type="evidence" value="ECO:0007669"/>
    <property type="project" value="InterPro"/>
</dbReference>
<dbReference type="InterPro" id="IPR008490">
    <property type="entry name" value="Transposase_InsH_N"/>
</dbReference>
<evidence type="ECO:0000313" key="4">
    <source>
        <dbReference type="Proteomes" id="UP001154312"/>
    </source>
</evidence>
<feature type="domain" description="Transposase IS4-like" evidence="1">
    <location>
        <begin position="121"/>
        <end position="369"/>
    </location>
</feature>
<protein>
    <submittedName>
        <fullName evidence="3">Transposase</fullName>
    </submittedName>
</protein>
<reference evidence="3" key="1">
    <citation type="submission" date="2022-02" db="EMBL/GenBank/DDBJ databases">
        <authorList>
            <person name="Leng L."/>
        </authorList>
    </citation>
    <scope>NUCLEOTIDE SEQUENCE</scope>
    <source>
        <strain evidence="3">JI</strain>
    </source>
</reference>
<dbReference type="Pfam" id="PF01609">
    <property type="entry name" value="DDE_Tnp_1"/>
    <property type="match status" value="1"/>
</dbReference>
<evidence type="ECO:0000313" key="3">
    <source>
        <dbReference type="EMBL" id="MDF9410048.1"/>
    </source>
</evidence>
<dbReference type="GO" id="GO:0004803">
    <property type="term" value="F:transposase activity"/>
    <property type="evidence" value="ECO:0007669"/>
    <property type="project" value="InterPro"/>
</dbReference>
<gene>
    <name evidence="3" type="ORF">L7E55_17180</name>
</gene>
<dbReference type="InterPro" id="IPR012337">
    <property type="entry name" value="RNaseH-like_sf"/>
</dbReference>